<feature type="region of interest" description="Disordered" evidence="1">
    <location>
        <begin position="65"/>
        <end position="119"/>
    </location>
</feature>
<sequence length="119" mass="12992">MAKVEIKDSDIAILIAAIQNSVGPLQVDAERVAKQLGMSLSTIPPKFTTLRKRYNIDIKVLNSGALQRNRTNTPKKAKSRNNLQSVKAAEAVPWPEQTLDGVRIDSPSPVKNENADSPC</sequence>
<proteinExistence type="predicted"/>
<accession>A0AAV9MZW6</accession>
<dbReference type="AlphaFoldDB" id="A0AAV9MZW6"/>
<dbReference type="GeneID" id="89975272"/>
<evidence type="ECO:0000313" key="3">
    <source>
        <dbReference type="Proteomes" id="UP001358417"/>
    </source>
</evidence>
<dbReference type="Proteomes" id="UP001358417">
    <property type="component" value="Unassembled WGS sequence"/>
</dbReference>
<name>A0AAV9MZW6_9EURO</name>
<keyword evidence="3" id="KW-1185">Reference proteome</keyword>
<gene>
    <name evidence="2" type="ORF">LTR84_007104</name>
</gene>
<dbReference type="RefSeq" id="XP_064702728.1">
    <property type="nucleotide sequence ID" value="XM_064850659.1"/>
</dbReference>
<evidence type="ECO:0008006" key="4">
    <source>
        <dbReference type="Google" id="ProtNLM"/>
    </source>
</evidence>
<dbReference type="EMBL" id="JAVRRD010000027">
    <property type="protein sequence ID" value="KAK5047161.1"/>
    <property type="molecule type" value="Genomic_DNA"/>
</dbReference>
<evidence type="ECO:0000313" key="2">
    <source>
        <dbReference type="EMBL" id="KAK5047161.1"/>
    </source>
</evidence>
<comment type="caution">
    <text evidence="2">The sequence shown here is derived from an EMBL/GenBank/DDBJ whole genome shotgun (WGS) entry which is preliminary data.</text>
</comment>
<organism evidence="2 3">
    <name type="scientific">Exophiala bonariae</name>
    <dbReference type="NCBI Taxonomy" id="1690606"/>
    <lineage>
        <taxon>Eukaryota</taxon>
        <taxon>Fungi</taxon>
        <taxon>Dikarya</taxon>
        <taxon>Ascomycota</taxon>
        <taxon>Pezizomycotina</taxon>
        <taxon>Eurotiomycetes</taxon>
        <taxon>Chaetothyriomycetidae</taxon>
        <taxon>Chaetothyriales</taxon>
        <taxon>Herpotrichiellaceae</taxon>
        <taxon>Exophiala</taxon>
    </lineage>
</organism>
<reference evidence="2 3" key="1">
    <citation type="submission" date="2023-08" db="EMBL/GenBank/DDBJ databases">
        <title>Black Yeasts Isolated from many extreme environments.</title>
        <authorList>
            <person name="Coleine C."/>
            <person name="Stajich J.E."/>
            <person name="Selbmann L."/>
        </authorList>
    </citation>
    <scope>NUCLEOTIDE SEQUENCE [LARGE SCALE GENOMIC DNA]</scope>
    <source>
        <strain evidence="2 3">CCFEE 5792</strain>
    </source>
</reference>
<evidence type="ECO:0000256" key="1">
    <source>
        <dbReference type="SAM" id="MobiDB-lite"/>
    </source>
</evidence>
<protein>
    <recommendedName>
        <fullName evidence="4">HTH psq-type domain-containing protein</fullName>
    </recommendedName>
</protein>